<organism evidence="1 2">
    <name type="scientific">Monoraphidium neglectum</name>
    <dbReference type="NCBI Taxonomy" id="145388"/>
    <lineage>
        <taxon>Eukaryota</taxon>
        <taxon>Viridiplantae</taxon>
        <taxon>Chlorophyta</taxon>
        <taxon>core chlorophytes</taxon>
        <taxon>Chlorophyceae</taxon>
        <taxon>CS clade</taxon>
        <taxon>Sphaeropleales</taxon>
        <taxon>Selenastraceae</taxon>
        <taxon>Monoraphidium</taxon>
    </lineage>
</organism>
<dbReference type="RefSeq" id="XP_013905302.1">
    <property type="nucleotide sequence ID" value="XM_014049848.1"/>
</dbReference>
<dbReference type="OrthoDB" id="9834376at2759"/>
<dbReference type="STRING" id="145388.A0A0D2K7T8"/>
<dbReference type="Proteomes" id="UP000054498">
    <property type="component" value="Unassembled WGS sequence"/>
</dbReference>
<keyword evidence="2" id="KW-1185">Reference proteome</keyword>
<sequence>NVAVRKVKVLKAPKFDLTKLMEVHGDYSAEEVGARVERPAAAAPAEGEAAATPAE</sequence>
<name>A0A0D2K7T8_9CHLO</name>
<dbReference type="KEGG" id="mng:MNEG_1686"/>
<evidence type="ECO:0000313" key="1">
    <source>
        <dbReference type="EMBL" id="KIZ06283.1"/>
    </source>
</evidence>
<evidence type="ECO:0008006" key="3">
    <source>
        <dbReference type="Google" id="ProtNLM"/>
    </source>
</evidence>
<feature type="non-terminal residue" evidence="1">
    <location>
        <position position="1"/>
    </location>
</feature>
<protein>
    <recommendedName>
        <fullName evidence="3">40S ribosomal protein S3a</fullName>
    </recommendedName>
</protein>
<accession>A0A0D2K7T8</accession>
<reference evidence="1 2" key="1">
    <citation type="journal article" date="2013" name="BMC Genomics">
        <title>Reconstruction of the lipid metabolism for the microalga Monoraphidium neglectum from its genome sequence reveals characteristics suitable for biofuel production.</title>
        <authorList>
            <person name="Bogen C."/>
            <person name="Al-Dilaimi A."/>
            <person name="Albersmeier A."/>
            <person name="Wichmann J."/>
            <person name="Grundmann M."/>
            <person name="Rupp O."/>
            <person name="Lauersen K.J."/>
            <person name="Blifernez-Klassen O."/>
            <person name="Kalinowski J."/>
            <person name="Goesmann A."/>
            <person name="Mussgnug J.H."/>
            <person name="Kruse O."/>
        </authorList>
    </citation>
    <scope>NUCLEOTIDE SEQUENCE [LARGE SCALE GENOMIC DNA]</scope>
    <source>
        <strain evidence="1 2">SAG 48.87</strain>
    </source>
</reference>
<gene>
    <name evidence="1" type="ORF">MNEG_1686</name>
</gene>
<dbReference type="AlphaFoldDB" id="A0A0D2K7T8"/>
<dbReference type="EMBL" id="KK100393">
    <property type="protein sequence ID" value="KIZ06283.1"/>
    <property type="molecule type" value="Genomic_DNA"/>
</dbReference>
<proteinExistence type="predicted"/>
<evidence type="ECO:0000313" key="2">
    <source>
        <dbReference type="Proteomes" id="UP000054498"/>
    </source>
</evidence>
<dbReference type="GeneID" id="25734564"/>